<accession>A0ACB8YY99</accession>
<proteinExistence type="predicted"/>
<gene>
    <name evidence="1" type="ORF">L2E82_48171</name>
</gene>
<sequence>MNKRHKTKAKQSTYMELFGIALPNGLAFITKFIKDRVLSCLIPRHYFQPLDGGDSGAVYDGGGGRMKGTLKIEDEDTDASMASDASSGPSHLHLQQPWEVQEDDGKQEKYKCSSKKNKKAAGTDYNKKSEKKMS</sequence>
<dbReference type="Proteomes" id="UP001055811">
    <property type="component" value="Linkage Group LG09"/>
</dbReference>
<reference evidence="2" key="1">
    <citation type="journal article" date="2022" name="Mol. Ecol. Resour.">
        <title>The genomes of chicory, endive, great burdock and yacon provide insights into Asteraceae palaeo-polyploidization history and plant inulin production.</title>
        <authorList>
            <person name="Fan W."/>
            <person name="Wang S."/>
            <person name="Wang H."/>
            <person name="Wang A."/>
            <person name="Jiang F."/>
            <person name="Liu H."/>
            <person name="Zhao H."/>
            <person name="Xu D."/>
            <person name="Zhang Y."/>
        </authorList>
    </citation>
    <scope>NUCLEOTIDE SEQUENCE [LARGE SCALE GENOMIC DNA]</scope>
    <source>
        <strain evidence="2">cv. Punajuju</strain>
    </source>
</reference>
<organism evidence="1 2">
    <name type="scientific">Cichorium intybus</name>
    <name type="common">Chicory</name>
    <dbReference type="NCBI Taxonomy" id="13427"/>
    <lineage>
        <taxon>Eukaryota</taxon>
        <taxon>Viridiplantae</taxon>
        <taxon>Streptophyta</taxon>
        <taxon>Embryophyta</taxon>
        <taxon>Tracheophyta</taxon>
        <taxon>Spermatophyta</taxon>
        <taxon>Magnoliopsida</taxon>
        <taxon>eudicotyledons</taxon>
        <taxon>Gunneridae</taxon>
        <taxon>Pentapetalae</taxon>
        <taxon>asterids</taxon>
        <taxon>campanulids</taxon>
        <taxon>Asterales</taxon>
        <taxon>Asteraceae</taxon>
        <taxon>Cichorioideae</taxon>
        <taxon>Cichorieae</taxon>
        <taxon>Cichoriinae</taxon>
        <taxon>Cichorium</taxon>
    </lineage>
</organism>
<comment type="caution">
    <text evidence="1">The sequence shown here is derived from an EMBL/GenBank/DDBJ whole genome shotgun (WGS) entry which is preliminary data.</text>
</comment>
<protein>
    <submittedName>
        <fullName evidence="1">Uncharacterized protein</fullName>
    </submittedName>
</protein>
<name>A0ACB8YY99_CICIN</name>
<reference evidence="1 2" key="2">
    <citation type="journal article" date="2022" name="Mol. Ecol. Resour.">
        <title>The genomes of chicory, endive, great burdock and yacon provide insights into Asteraceae paleo-polyploidization history and plant inulin production.</title>
        <authorList>
            <person name="Fan W."/>
            <person name="Wang S."/>
            <person name="Wang H."/>
            <person name="Wang A."/>
            <person name="Jiang F."/>
            <person name="Liu H."/>
            <person name="Zhao H."/>
            <person name="Xu D."/>
            <person name="Zhang Y."/>
        </authorList>
    </citation>
    <scope>NUCLEOTIDE SEQUENCE [LARGE SCALE GENOMIC DNA]</scope>
    <source>
        <strain evidence="2">cv. Punajuju</strain>
        <tissue evidence="1">Leaves</tissue>
    </source>
</reference>
<evidence type="ECO:0000313" key="2">
    <source>
        <dbReference type="Proteomes" id="UP001055811"/>
    </source>
</evidence>
<evidence type="ECO:0000313" key="1">
    <source>
        <dbReference type="EMBL" id="KAI3690196.1"/>
    </source>
</evidence>
<dbReference type="EMBL" id="CM042017">
    <property type="protein sequence ID" value="KAI3690196.1"/>
    <property type="molecule type" value="Genomic_DNA"/>
</dbReference>
<keyword evidence="2" id="KW-1185">Reference proteome</keyword>